<feature type="transmembrane region" description="Helical" evidence="2">
    <location>
        <begin position="36"/>
        <end position="56"/>
    </location>
</feature>
<dbReference type="InterPro" id="IPR003594">
    <property type="entry name" value="HATPase_dom"/>
</dbReference>
<organism evidence="4 5">
    <name type="scientific">Maricaulis virginensis</name>
    <dbReference type="NCBI Taxonomy" id="144022"/>
    <lineage>
        <taxon>Bacteria</taxon>
        <taxon>Pseudomonadati</taxon>
        <taxon>Pseudomonadota</taxon>
        <taxon>Alphaproteobacteria</taxon>
        <taxon>Maricaulales</taxon>
        <taxon>Maricaulaceae</taxon>
        <taxon>Maricaulis</taxon>
    </lineage>
</organism>
<feature type="domain" description="Histidine kinase" evidence="3">
    <location>
        <begin position="237"/>
        <end position="452"/>
    </location>
</feature>
<sequence length="456" mass="49125">MDYPQIRRIDGRFSDAALEQAFLAESWSGIRLQAGITLLAFSLAWLISTSIDLSYLQGTDRFATTIASRIVAGILGVTVGGWMLIAAPQNPQGWAGRLVFVWIITSTIAAALVACAYPAVETTPDGISDVLVFTSFWMSLHIIILGVALAYFPWAIMISATGYAVSYLTLTVMWWDAAEHPMIGQSVMMVSCCAFGWVMAIMLSIRARRRYFIMRRYEEAKEAAERAHEFTTFLLAATGHDIRQPVFALDLNAARLTELLERGDTAAALDVSRSQQMVTRNVSRMISSILEVAHLDARKRTVSPDRLPVSRLAGTLVSAFGEIAANKKIALTAARSSAHIHADPGIVEHILANLVSNAIAHSGGDRIVIGARRRGGHVDLVIADNGKGLPAGDTELTARATPPAAGEKSGGKRSGLGLEIVFRLAEHGGLKLRVVSRAGHGVMAVLTCPARRAARS</sequence>
<protein>
    <recommendedName>
        <fullName evidence="3">Histidine kinase domain-containing protein</fullName>
    </recommendedName>
</protein>
<dbReference type="Gene3D" id="3.30.565.10">
    <property type="entry name" value="Histidine kinase-like ATPase, C-terminal domain"/>
    <property type="match status" value="1"/>
</dbReference>
<comment type="caution">
    <text evidence="4">The sequence shown here is derived from an EMBL/GenBank/DDBJ whole genome shotgun (WGS) entry which is preliminary data.</text>
</comment>
<dbReference type="PANTHER" id="PTHR45569:SF1">
    <property type="entry name" value="SENSOR PROTEIN KDPD"/>
    <property type="match status" value="1"/>
</dbReference>
<feature type="region of interest" description="Disordered" evidence="1">
    <location>
        <begin position="391"/>
        <end position="412"/>
    </location>
</feature>
<dbReference type="Gene3D" id="1.10.287.130">
    <property type="match status" value="1"/>
</dbReference>
<keyword evidence="2" id="KW-0812">Transmembrane</keyword>
<dbReference type="RefSeq" id="WP_271185431.1">
    <property type="nucleotide sequence ID" value="NZ_BSFE01000001.1"/>
</dbReference>
<gene>
    <name evidence="4" type="ORF">GCM10017621_05460</name>
</gene>
<reference evidence="4" key="1">
    <citation type="journal article" date="2014" name="Int. J. Syst. Evol. Microbiol.">
        <title>Complete genome sequence of Corynebacterium casei LMG S-19264T (=DSM 44701T), isolated from a smear-ripened cheese.</title>
        <authorList>
            <consortium name="US DOE Joint Genome Institute (JGI-PGF)"/>
            <person name="Walter F."/>
            <person name="Albersmeier A."/>
            <person name="Kalinowski J."/>
            <person name="Ruckert C."/>
        </authorList>
    </citation>
    <scope>NUCLEOTIDE SEQUENCE</scope>
    <source>
        <strain evidence="4">VKM B-1513</strain>
    </source>
</reference>
<accession>A0A9W6IJH3</accession>
<proteinExistence type="predicted"/>
<dbReference type="GO" id="GO:0005886">
    <property type="term" value="C:plasma membrane"/>
    <property type="evidence" value="ECO:0007669"/>
    <property type="project" value="TreeGrafter"/>
</dbReference>
<feature type="transmembrane region" description="Helical" evidence="2">
    <location>
        <begin position="62"/>
        <end position="86"/>
    </location>
</feature>
<feature type="transmembrane region" description="Helical" evidence="2">
    <location>
        <begin position="126"/>
        <end position="147"/>
    </location>
</feature>
<evidence type="ECO:0000259" key="3">
    <source>
        <dbReference type="PROSITE" id="PS50109"/>
    </source>
</evidence>
<feature type="transmembrane region" description="Helical" evidence="2">
    <location>
        <begin position="187"/>
        <end position="205"/>
    </location>
</feature>
<keyword evidence="2" id="KW-0472">Membrane</keyword>
<dbReference type="InterPro" id="IPR036890">
    <property type="entry name" value="HATPase_C_sf"/>
</dbReference>
<feature type="transmembrane region" description="Helical" evidence="2">
    <location>
        <begin position="154"/>
        <end position="175"/>
    </location>
</feature>
<reference evidence="4" key="2">
    <citation type="submission" date="2023-01" db="EMBL/GenBank/DDBJ databases">
        <authorList>
            <person name="Sun Q."/>
            <person name="Evtushenko L."/>
        </authorList>
    </citation>
    <scope>NUCLEOTIDE SEQUENCE</scope>
    <source>
        <strain evidence="4">VKM B-1513</strain>
    </source>
</reference>
<dbReference type="Pfam" id="PF02518">
    <property type="entry name" value="HATPase_c"/>
    <property type="match status" value="1"/>
</dbReference>
<feature type="transmembrane region" description="Helical" evidence="2">
    <location>
        <begin position="98"/>
        <end position="120"/>
    </location>
</feature>
<dbReference type="SUPFAM" id="SSF47384">
    <property type="entry name" value="Homodimeric domain of signal transducing histidine kinase"/>
    <property type="match status" value="1"/>
</dbReference>
<evidence type="ECO:0000313" key="5">
    <source>
        <dbReference type="Proteomes" id="UP001143486"/>
    </source>
</evidence>
<dbReference type="GO" id="GO:0000155">
    <property type="term" value="F:phosphorelay sensor kinase activity"/>
    <property type="evidence" value="ECO:0007669"/>
    <property type="project" value="InterPro"/>
</dbReference>
<keyword evidence="2" id="KW-1133">Transmembrane helix</keyword>
<dbReference type="PANTHER" id="PTHR45569">
    <property type="entry name" value="SENSOR PROTEIN KDPD"/>
    <property type="match status" value="1"/>
</dbReference>
<dbReference type="SUPFAM" id="SSF55874">
    <property type="entry name" value="ATPase domain of HSP90 chaperone/DNA topoisomerase II/histidine kinase"/>
    <property type="match status" value="1"/>
</dbReference>
<dbReference type="InterPro" id="IPR052023">
    <property type="entry name" value="Histidine_kinase_KdpD"/>
</dbReference>
<dbReference type="PROSITE" id="PS50109">
    <property type="entry name" value="HIS_KIN"/>
    <property type="match status" value="1"/>
</dbReference>
<dbReference type="AlphaFoldDB" id="A0A9W6IJH3"/>
<keyword evidence="5" id="KW-1185">Reference proteome</keyword>
<evidence type="ECO:0000313" key="4">
    <source>
        <dbReference type="EMBL" id="GLK51038.1"/>
    </source>
</evidence>
<dbReference type="Proteomes" id="UP001143486">
    <property type="component" value="Unassembled WGS sequence"/>
</dbReference>
<evidence type="ECO:0000256" key="1">
    <source>
        <dbReference type="SAM" id="MobiDB-lite"/>
    </source>
</evidence>
<dbReference type="SMART" id="SM00387">
    <property type="entry name" value="HATPase_c"/>
    <property type="match status" value="1"/>
</dbReference>
<dbReference type="InterPro" id="IPR005467">
    <property type="entry name" value="His_kinase_dom"/>
</dbReference>
<evidence type="ECO:0000256" key="2">
    <source>
        <dbReference type="SAM" id="Phobius"/>
    </source>
</evidence>
<dbReference type="EMBL" id="BSFE01000001">
    <property type="protein sequence ID" value="GLK51038.1"/>
    <property type="molecule type" value="Genomic_DNA"/>
</dbReference>
<name>A0A9W6IJH3_9PROT</name>
<dbReference type="InterPro" id="IPR036097">
    <property type="entry name" value="HisK_dim/P_sf"/>
</dbReference>